<dbReference type="Pfam" id="PF13439">
    <property type="entry name" value="Glyco_transf_4"/>
    <property type="match status" value="1"/>
</dbReference>
<dbReference type="OrthoDB" id="3646807at2"/>
<dbReference type="InParanoid" id="A0A1I4BRW0"/>
<keyword evidence="1" id="KW-0328">Glycosyltransferase</keyword>
<feature type="domain" description="Glycosyl transferase family 1" evidence="3">
    <location>
        <begin position="192"/>
        <end position="362"/>
    </location>
</feature>
<evidence type="ECO:0000259" key="3">
    <source>
        <dbReference type="Pfam" id="PF00534"/>
    </source>
</evidence>
<dbReference type="PANTHER" id="PTHR12526:SF510">
    <property type="entry name" value="D-INOSITOL 3-PHOSPHATE GLYCOSYLTRANSFERASE"/>
    <property type="match status" value="1"/>
</dbReference>
<dbReference type="InterPro" id="IPR028098">
    <property type="entry name" value="Glyco_trans_4-like_N"/>
</dbReference>
<accession>A0A1I4BRW0</accession>
<feature type="domain" description="Glycosyltransferase subfamily 4-like N-terminal" evidence="4">
    <location>
        <begin position="19"/>
        <end position="179"/>
    </location>
</feature>
<dbReference type="AlphaFoldDB" id="A0A1I4BRW0"/>
<evidence type="ECO:0000313" key="5">
    <source>
        <dbReference type="EMBL" id="SFK70739.1"/>
    </source>
</evidence>
<name>A0A1I4BRW0_9ACTN</name>
<dbReference type="EMBL" id="FOSW01000003">
    <property type="protein sequence ID" value="SFK70739.1"/>
    <property type="molecule type" value="Genomic_DNA"/>
</dbReference>
<proteinExistence type="predicted"/>
<dbReference type="RefSeq" id="WP_091322241.1">
    <property type="nucleotide sequence ID" value="NZ_FOSW01000003.1"/>
</dbReference>
<dbReference type="InterPro" id="IPR001296">
    <property type="entry name" value="Glyco_trans_1"/>
</dbReference>
<dbReference type="STRING" id="504800.SAMN04488085_103144"/>
<organism evidence="5 6">
    <name type="scientific">Geodermatophilus ruber</name>
    <dbReference type="NCBI Taxonomy" id="504800"/>
    <lineage>
        <taxon>Bacteria</taxon>
        <taxon>Bacillati</taxon>
        <taxon>Actinomycetota</taxon>
        <taxon>Actinomycetes</taxon>
        <taxon>Geodermatophilales</taxon>
        <taxon>Geodermatophilaceae</taxon>
        <taxon>Geodermatophilus</taxon>
    </lineage>
</organism>
<evidence type="ECO:0000256" key="1">
    <source>
        <dbReference type="ARBA" id="ARBA00022676"/>
    </source>
</evidence>
<keyword evidence="2 5" id="KW-0808">Transferase</keyword>
<evidence type="ECO:0000256" key="2">
    <source>
        <dbReference type="ARBA" id="ARBA00022679"/>
    </source>
</evidence>
<evidence type="ECO:0000313" key="6">
    <source>
        <dbReference type="Proteomes" id="UP000199152"/>
    </source>
</evidence>
<dbReference type="GO" id="GO:0016757">
    <property type="term" value="F:glycosyltransferase activity"/>
    <property type="evidence" value="ECO:0007669"/>
    <property type="project" value="UniProtKB-KW"/>
</dbReference>
<dbReference type="Pfam" id="PF00534">
    <property type="entry name" value="Glycos_transf_1"/>
    <property type="match status" value="1"/>
</dbReference>
<dbReference type="PANTHER" id="PTHR12526">
    <property type="entry name" value="GLYCOSYLTRANSFERASE"/>
    <property type="match status" value="1"/>
</dbReference>
<gene>
    <name evidence="5" type="ORF">SAMN04488085_103144</name>
</gene>
<evidence type="ECO:0000259" key="4">
    <source>
        <dbReference type="Pfam" id="PF13439"/>
    </source>
</evidence>
<dbReference type="Proteomes" id="UP000199152">
    <property type="component" value="Unassembled WGS sequence"/>
</dbReference>
<keyword evidence="6" id="KW-1185">Reference proteome</keyword>
<sequence length="400" mass="42328">MSRPGGRLVMTVRLPDRTGAAKMALGYARALREAGHELTLVHGAVPAGVPSILPDFTAIGADTVLEPRLERPWDPRLVPALAALVRRDAGRAVIGVNQRDRAPALLAAARAGVPGVLMVQNQHHFWGPRPLAALKRRGYRTVVARATTLAVCTSTVVQDEMTAFGVPLERTVVLPNGISVTPPVEPAGAERARLRAEMGAAEGDVLLLNVGRLDPQKGQDLLLEALAGLDAPVHVALAGSAGDSVGARRTAEYEASLHRRVRELGLDRTVTFLGWRDDVARLLAAADGYVHTARWEGPALPLAVMEAMAAGCPTVFTDCSGRPPVFEEPRHGLLARSGDPASIRERLAELVALPPAERAAMGADGAALIRAHYRVEDLGRTFAGLIADVLQRSGGVAAPR</sequence>
<reference evidence="5 6" key="1">
    <citation type="submission" date="2016-10" db="EMBL/GenBank/DDBJ databases">
        <authorList>
            <person name="de Groot N.N."/>
        </authorList>
    </citation>
    <scope>NUCLEOTIDE SEQUENCE [LARGE SCALE GENOMIC DNA]</scope>
    <source>
        <strain evidence="5 6">DSM 45317</strain>
    </source>
</reference>
<dbReference type="CDD" id="cd03801">
    <property type="entry name" value="GT4_PimA-like"/>
    <property type="match status" value="1"/>
</dbReference>
<dbReference type="Gene3D" id="3.40.50.2000">
    <property type="entry name" value="Glycogen Phosphorylase B"/>
    <property type="match status" value="2"/>
</dbReference>
<protein>
    <submittedName>
        <fullName evidence="5">Glycosyltransferase involved in cell wall bisynthesis</fullName>
    </submittedName>
</protein>
<dbReference type="SUPFAM" id="SSF53756">
    <property type="entry name" value="UDP-Glycosyltransferase/glycogen phosphorylase"/>
    <property type="match status" value="1"/>
</dbReference>